<protein>
    <recommendedName>
        <fullName evidence="2">Nudix hydrolase domain-containing protein</fullName>
    </recommendedName>
</protein>
<accession>A0A1F8BAU6</accession>
<organism evidence="3 4">
    <name type="scientific">Candidatus Woesebacteria bacterium RIFCSPLOWO2_01_FULL_37_19</name>
    <dbReference type="NCBI Taxonomy" id="1802514"/>
    <lineage>
        <taxon>Bacteria</taxon>
        <taxon>Candidatus Woeseibacteriota</taxon>
    </lineage>
</organism>
<keyword evidence="1" id="KW-0378">Hydrolase</keyword>
<reference evidence="3 4" key="1">
    <citation type="journal article" date="2016" name="Nat. Commun.">
        <title>Thousands of microbial genomes shed light on interconnected biogeochemical processes in an aquifer system.</title>
        <authorList>
            <person name="Anantharaman K."/>
            <person name="Brown C.T."/>
            <person name="Hug L.A."/>
            <person name="Sharon I."/>
            <person name="Castelle C.J."/>
            <person name="Probst A.J."/>
            <person name="Thomas B.C."/>
            <person name="Singh A."/>
            <person name="Wilkins M.J."/>
            <person name="Karaoz U."/>
            <person name="Brodie E.L."/>
            <person name="Williams K.H."/>
            <person name="Hubbard S.S."/>
            <person name="Banfield J.F."/>
        </authorList>
    </citation>
    <scope>NUCLEOTIDE SEQUENCE [LARGE SCALE GENOMIC DNA]</scope>
</reference>
<proteinExistence type="predicted"/>
<dbReference type="InterPro" id="IPR020084">
    <property type="entry name" value="NUDIX_hydrolase_CS"/>
</dbReference>
<dbReference type="Proteomes" id="UP000177501">
    <property type="component" value="Unassembled WGS sequence"/>
</dbReference>
<dbReference type="PROSITE" id="PS00893">
    <property type="entry name" value="NUDIX_BOX"/>
    <property type="match status" value="1"/>
</dbReference>
<feature type="domain" description="Nudix hydrolase" evidence="2">
    <location>
        <begin position="31"/>
        <end position="162"/>
    </location>
</feature>
<sequence>MSPSEILDIVDEKGKVIGQASRAECHSNPKLIHQVSHCWIFNNKGQILWQLRSLKKLEGPGAWDMSCGGHVPTGEKPDITLQRELKEELGLENVDINFVEKYVRGNEKQTELIYLYYAIVDKTETEFVIQKDEVEKVKWIDVHEAQTLYKEGKVESTEFVISQVSRILQHDLVVP</sequence>
<dbReference type="PANTHER" id="PTHR10885">
    <property type="entry name" value="ISOPENTENYL-DIPHOSPHATE DELTA-ISOMERASE"/>
    <property type="match status" value="1"/>
</dbReference>
<dbReference type="STRING" id="1802514.A2955_00195"/>
<dbReference type="InterPro" id="IPR000086">
    <property type="entry name" value="NUDIX_hydrolase_dom"/>
</dbReference>
<dbReference type="PANTHER" id="PTHR10885:SF0">
    <property type="entry name" value="ISOPENTENYL-DIPHOSPHATE DELTA-ISOMERASE"/>
    <property type="match status" value="1"/>
</dbReference>
<gene>
    <name evidence="3" type="ORF">A2955_00195</name>
</gene>
<dbReference type="InterPro" id="IPR015797">
    <property type="entry name" value="NUDIX_hydrolase-like_dom_sf"/>
</dbReference>
<evidence type="ECO:0000313" key="3">
    <source>
        <dbReference type="EMBL" id="OGM61151.1"/>
    </source>
</evidence>
<dbReference type="GO" id="GO:0016787">
    <property type="term" value="F:hydrolase activity"/>
    <property type="evidence" value="ECO:0007669"/>
    <property type="project" value="UniProtKB-KW"/>
</dbReference>
<dbReference type="EMBL" id="MGHA01000008">
    <property type="protein sequence ID" value="OGM61151.1"/>
    <property type="molecule type" value="Genomic_DNA"/>
</dbReference>
<dbReference type="CDD" id="cd04692">
    <property type="entry name" value="NUDIX_Hydrolase"/>
    <property type="match status" value="1"/>
</dbReference>
<evidence type="ECO:0000259" key="2">
    <source>
        <dbReference type="PROSITE" id="PS51462"/>
    </source>
</evidence>
<dbReference type="AlphaFoldDB" id="A0A1F8BAU6"/>
<dbReference type="PROSITE" id="PS51462">
    <property type="entry name" value="NUDIX"/>
    <property type="match status" value="1"/>
</dbReference>
<evidence type="ECO:0000256" key="1">
    <source>
        <dbReference type="ARBA" id="ARBA00022801"/>
    </source>
</evidence>
<dbReference type="Gene3D" id="3.90.79.10">
    <property type="entry name" value="Nucleoside Triphosphate Pyrophosphohydrolase"/>
    <property type="match status" value="1"/>
</dbReference>
<dbReference type="Pfam" id="PF00293">
    <property type="entry name" value="NUDIX"/>
    <property type="match status" value="1"/>
</dbReference>
<comment type="caution">
    <text evidence="3">The sequence shown here is derived from an EMBL/GenBank/DDBJ whole genome shotgun (WGS) entry which is preliminary data.</text>
</comment>
<evidence type="ECO:0000313" key="4">
    <source>
        <dbReference type="Proteomes" id="UP000177501"/>
    </source>
</evidence>
<dbReference type="SUPFAM" id="SSF55811">
    <property type="entry name" value="Nudix"/>
    <property type="match status" value="1"/>
</dbReference>
<name>A0A1F8BAU6_9BACT</name>